<sequence>MTNLNKESKKKTTKSSDFVGNSKLKEVVASRYKNKIREEKLDRAVKIFVDVCIYYGVTIVQVRAKYRGLTVVKVRQVSCYVIKEKTDLIFGDIANILGIDRSTASHNYSLIKDLIATKQGEDIKKDINNILMVTI</sequence>
<evidence type="ECO:0000313" key="2">
    <source>
        <dbReference type="EMBL" id="CAB4144264.1"/>
    </source>
</evidence>
<dbReference type="CDD" id="cd06571">
    <property type="entry name" value="Bac_DnaA_C"/>
    <property type="match status" value="1"/>
</dbReference>
<dbReference type="Gene3D" id="1.10.1750.10">
    <property type="match status" value="1"/>
</dbReference>
<organism evidence="2">
    <name type="scientific">uncultured Caudovirales phage</name>
    <dbReference type="NCBI Taxonomy" id="2100421"/>
    <lineage>
        <taxon>Viruses</taxon>
        <taxon>Duplodnaviria</taxon>
        <taxon>Heunggongvirae</taxon>
        <taxon>Uroviricota</taxon>
        <taxon>Caudoviricetes</taxon>
        <taxon>Peduoviridae</taxon>
        <taxon>Maltschvirus</taxon>
        <taxon>Maltschvirus maltsch</taxon>
    </lineage>
</organism>
<dbReference type="InterPro" id="IPR010921">
    <property type="entry name" value="Trp_repressor/repl_initiator"/>
</dbReference>
<dbReference type="SUPFAM" id="SSF48295">
    <property type="entry name" value="TrpR-like"/>
    <property type="match status" value="1"/>
</dbReference>
<dbReference type="GO" id="GO:0006275">
    <property type="term" value="P:regulation of DNA replication"/>
    <property type="evidence" value="ECO:0007669"/>
    <property type="project" value="InterPro"/>
</dbReference>
<dbReference type="SMART" id="SM00760">
    <property type="entry name" value="Bac_DnaA_C"/>
    <property type="match status" value="1"/>
</dbReference>
<gene>
    <name evidence="2" type="ORF">UFOVP463_29</name>
</gene>
<proteinExistence type="predicted"/>
<protein>
    <submittedName>
        <fullName evidence="2">Chromosomal replication initiator, DnaA C-terminal</fullName>
    </submittedName>
</protein>
<dbReference type="InterPro" id="IPR013159">
    <property type="entry name" value="DnaA_C"/>
</dbReference>
<dbReference type="EMBL" id="LR796433">
    <property type="protein sequence ID" value="CAB4144264.1"/>
    <property type="molecule type" value="Genomic_DNA"/>
</dbReference>
<dbReference type="GO" id="GO:0006270">
    <property type="term" value="P:DNA replication initiation"/>
    <property type="evidence" value="ECO:0007669"/>
    <property type="project" value="InterPro"/>
</dbReference>
<evidence type="ECO:0000259" key="1">
    <source>
        <dbReference type="SMART" id="SM00760"/>
    </source>
</evidence>
<dbReference type="Pfam" id="PF08299">
    <property type="entry name" value="Bac_DnaA_C"/>
    <property type="match status" value="1"/>
</dbReference>
<name>A0A6J5MCG5_9CAUD</name>
<feature type="domain" description="Chromosomal replication initiator DnaA C-terminal" evidence="1">
    <location>
        <begin position="43"/>
        <end position="111"/>
    </location>
</feature>
<accession>A0A6J5MCG5</accession>
<reference evidence="2" key="1">
    <citation type="submission" date="2020-04" db="EMBL/GenBank/DDBJ databases">
        <authorList>
            <person name="Chiriac C."/>
            <person name="Salcher M."/>
            <person name="Ghai R."/>
            <person name="Kavagutti S V."/>
        </authorList>
    </citation>
    <scope>NUCLEOTIDE SEQUENCE</scope>
</reference>
<dbReference type="GO" id="GO:0005524">
    <property type="term" value="F:ATP binding"/>
    <property type="evidence" value="ECO:0007669"/>
    <property type="project" value="InterPro"/>
</dbReference>
<dbReference type="GO" id="GO:0043565">
    <property type="term" value="F:sequence-specific DNA binding"/>
    <property type="evidence" value="ECO:0007669"/>
    <property type="project" value="InterPro"/>
</dbReference>